<sequence length="34" mass="3899">MFERWKCFDCQGFGMKSCPKCGKGGLTPEQRGER</sequence>
<proteinExistence type="predicted"/>
<evidence type="ECO:0000313" key="2">
    <source>
        <dbReference type="Proteomes" id="UP000516314"/>
    </source>
</evidence>
<gene>
    <name evidence="1" type="ORF">AT9943_LOCUS1975</name>
</gene>
<accession>A0A7G2DVJ5</accession>
<dbReference type="Proteomes" id="UP000516314">
    <property type="component" value="Chromosome 1"/>
</dbReference>
<organism evidence="1 2">
    <name type="scientific">Arabidopsis thaliana</name>
    <name type="common">Mouse-ear cress</name>
    <dbReference type="NCBI Taxonomy" id="3702"/>
    <lineage>
        <taxon>Eukaryota</taxon>
        <taxon>Viridiplantae</taxon>
        <taxon>Streptophyta</taxon>
        <taxon>Embryophyta</taxon>
        <taxon>Tracheophyta</taxon>
        <taxon>Spermatophyta</taxon>
        <taxon>Magnoliopsida</taxon>
        <taxon>eudicotyledons</taxon>
        <taxon>Gunneridae</taxon>
        <taxon>Pentapetalae</taxon>
        <taxon>rosids</taxon>
        <taxon>malvids</taxon>
        <taxon>Brassicales</taxon>
        <taxon>Brassicaceae</taxon>
        <taxon>Camelineae</taxon>
        <taxon>Arabidopsis</taxon>
    </lineage>
</organism>
<protein>
    <submittedName>
        <fullName evidence="1">(thale cress) hypothetical protein</fullName>
    </submittedName>
</protein>
<evidence type="ECO:0000313" key="1">
    <source>
        <dbReference type="EMBL" id="CAD5313475.1"/>
    </source>
</evidence>
<reference evidence="1 2" key="1">
    <citation type="submission" date="2020-09" db="EMBL/GenBank/DDBJ databases">
        <authorList>
            <person name="Ashkenazy H."/>
        </authorList>
    </citation>
    <scope>NUCLEOTIDE SEQUENCE [LARGE SCALE GENOMIC DNA]</scope>
    <source>
        <strain evidence="2">cv. Cdm-0</strain>
    </source>
</reference>
<dbReference type="EMBL" id="LR881466">
    <property type="protein sequence ID" value="CAD5313475.1"/>
    <property type="molecule type" value="Genomic_DNA"/>
</dbReference>
<dbReference type="AlphaFoldDB" id="A0A7G2DVJ5"/>
<name>A0A7G2DVJ5_ARATH</name>